<dbReference type="Pfam" id="PF25967">
    <property type="entry name" value="RND-MFP_C"/>
    <property type="match status" value="1"/>
</dbReference>
<dbReference type="AlphaFoldDB" id="A0A1L3F9M2"/>
<dbReference type="InterPro" id="IPR058625">
    <property type="entry name" value="MdtA-like_BSH"/>
</dbReference>
<dbReference type="Gene3D" id="2.40.420.20">
    <property type="match status" value="1"/>
</dbReference>
<dbReference type="RefSeq" id="WP_071911291.1">
    <property type="nucleotide sequence ID" value="NZ_CP017637.1"/>
</dbReference>
<dbReference type="GO" id="GO:0022857">
    <property type="term" value="F:transmembrane transporter activity"/>
    <property type="evidence" value="ECO:0007669"/>
    <property type="project" value="InterPro"/>
</dbReference>
<dbReference type="PANTHER" id="PTHR30158:SF3">
    <property type="entry name" value="MULTIDRUG EFFLUX PUMP SUBUNIT ACRA-RELATED"/>
    <property type="match status" value="1"/>
</dbReference>
<dbReference type="NCBIfam" id="TIGR01730">
    <property type="entry name" value="RND_mfp"/>
    <property type="match status" value="1"/>
</dbReference>
<dbReference type="OrthoDB" id="9816569at2"/>
<reference evidence="9 10" key="1">
    <citation type="submission" date="2016-11" db="EMBL/GenBank/DDBJ databases">
        <title>Complete Genome Sequence of Bradyrhizobium sp. strain J5, an isolated from soybean nodule in Hokkaido.</title>
        <authorList>
            <person name="Kanehara K."/>
        </authorList>
    </citation>
    <scope>NUCLEOTIDE SEQUENCE [LARGE SCALE GENOMIC DNA]</scope>
    <source>
        <strain evidence="9 10">J5</strain>
    </source>
</reference>
<protein>
    <submittedName>
        <fullName evidence="9">Efflux transporter periplasmic adaptor subunit</fullName>
    </submittedName>
</protein>
<feature type="region of interest" description="Disordered" evidence="4">
    <location>
        <begin position="373"/>
        <end position="414"/>
    </location>
</feature>
<name>A0A1L3F9M2_BRAJP</name>
<dbReference type="Gene3D" id="2.40.30.170">
    <property type="match status" value="1"/>
</dbReference>
<evidence type="ECO:0000259" key="5">
    <source>
        <dbReference type="Pfam" id="PF25876"/>
    </source>
</evidence>
<dbReference type="InterPro" id="IPR058624">
    <property type="entry name" value="MdtA-like_HH"/>
</dbReference>
<feature type="domain" description="Multidrug resistance protein MdtA-like C-terminal permuted SH3" evidence="8">
    <location>
        <begin position="308"/>
        <end position="368"/>
    </location>
</feature>
<evidence type="ECO:0000256" key="3">
    <source>
        <dbReference type="SAM" id="Coils"/>
    </source>
</evidence>
<evidence type="ECO:0000256" key="2">
    <source>
        <dbReference type="ARBA" id="ARBA00009477"/>
    </source>
</evidence>
<dbReference type="Gene3D" id="1.10.287.470">
    <property type="entry name" value="Helix hairpin bin"/>
    <property type="match status" value="1"/>
</dbReference>
<gene>
    <name evidence="9" type="ORF">BKD09_16945</name>
</gene>
<evidence type="ECO:0000259" key="7">
    <source>
        <dbReference type="Pfam" id="PF25944"/>
    </source>
</evidence>
<organism evidence="9 10">
    <name type="scientific">Bradyrhizobium japonicum</name>
    <dbReference type="NCBI Taxonomy" id="375"/>
    <lineage>
        <taxon>Bacteria</taxon>
        <taxon>Pseudomonadati</taxon>
        <taxon>Pseudomonadota</taxon>
        <taxon>Alphaproteobacteria</taxon>
        <taxon>Hyphomicrobiales</taxon>
        <taxon>Nitrobacteraceae</taxon>
        <taxon>Bradyrhizobium</taxon>
    </lineage>
</organism>
<accession>A0A1L3F9M2</accession>
<feature type="domain" description="Multidrug resistance protein MdtA-like alpha-helical hairpin" evidence="5">
    <location>
        <begin position="101"/>
        <end position="170"/>
    </location>
</feature>
<evidence type="ECO:0000256" key="4">
    <source>
        <dbReference type="SAM" id="MobiDB-lite"/>
    </source>
</evidence>
<evidence type="ECO:0000259" key="8">
    <source>
        <dbReference type="Pfam" id="PF25967"/>
    </source>
</evidence>
<keyword evidence="3" id="KW-0175">Coiled coil</keyword>
<evidence type="ECO:0000313" key="10">
    <source>
        <dbReference type="Proteomes" id="UP000181962"/>
    </source>
</evidence>
<dbReference type="InterPro" id="IPR058626">
    <property type="entry name" value="MdtA-like_b-barrel"/>
</dbReference>
<dbReference type="InterPro" id="IPR006143">
    <property type="entry name" value="RND_pump_MFP"/>
</dbReference>
<dbReference type="GO" id="GO:0030313">
    <property type="term" value="C:cell envelope"/>
    <property type="evidence" value="ECO:0007669"/>
    <property type="project" value="UniProtKB-SubCell"/>
</dbReference>
<dbReference type="Proteomes" id="UP000181962">
    <property type="component" value="Chromosome"/>
</dbReference>
<dbReference type="EMBL" id="CP017637">
    <property type="protein sequence ID" value="APG10015.1"/>
    <property type="molecule type" value="Genomic_DNA"/>
</dbReference>
<dbReference type="SUPFAM" id="SSF111369">
    <property type="entry name" value="HlyD-like secretion proteins"/>
    <property type="match status" value="1"/>
</dbReference>
<dbReference type="GO" id="GO:0005886">
    <property type="term" value="C:plasma membrane"/>
    <property type="evidence" value="ECO:0007669"/>
    <property type="project" value="TreeGrafter"/>
</dbReference>
<dbReference type="Gene3D" id="2.40.50.100">
    <property type="match status" value="1"/>
</dbReference>
<feature type="domain" description="Multidrug resistance protein MdtA-like barrel-sandwich hybrid" evidence="6">
    <location>
        <begin position="60"/>
        <end position="192"/>
    </location>
</feature>
<dbReference type="Pfam" id="PF25876">
    <property type="entry name" value="HH_MFP_RND"/>
    <property type="match status" value="1"/>
</dbReference>
<evidence type="ECO:0000313" key="9">
    <source>
        <dbReference type="EMBL" id="APG10015.1"/>
    </source>
</evidence>
<dbReference type="Pfam" id="PF25944">
    <property type="entry name" value="Beta-barrel_RND"/>
    <property type="match status" value="1"/>
</dbReference>
<dbReference type="FunFam" id="2.40.420.20:FF:000001">
    <property type="entry name" value="Efflux RND transporter periplasmic adaptor subunit"/>
    <property type="match status" value="1"/>
</dbReference>
<evidence type="ECO:0000259" key="6">
    <source>
        <dbReference type="Pfam" id="PF25917"/>
    </source>
</evidence>
<dbReference type="Pfam" id="PF25917">
    <property type="entry name" value="BSH_RND"/>
    <property type="match status" value="1"/>
</dbReference>
<evidence type="ECO:0000256" key="1">
    <source>
        <dbReference type="ARBA" id="ARBA00004196"/>
    </source>
</evidence>
<comment type="similarity">
    <text evidence="2">Belongs to the membrane fusion protein (MFP) (TC 8.A.1) family.</text>
</comment>
<dbReference type="GO" id="GO:0046677">
    <property type="term" value="P:response to antibiotic"/>
    <property type="evidence" value="ECO:0007669"/>
    <property type="project" value="TreeGrafter"/>
</dbReference>
<feature type="domain" description="Multidrug resistance protein MdtA-like beta-barrel" evidence="7">
    <location>
        <begin position="206"/>
        <end position="275"/>
    </location>
</feature>
<sequence>MDLANVSVRMLAAGFLTFIAGGTGWTQPAAGPPPAVGIVEAIRRPITETNEFLGRIEAVNRVNVVARVTAFLEQRLFVEGAELKKGDPLYRLERGPFEADLASKQAQVAQLRAMLENAKLTTDRARTLLSGPAGQQSTYDAAIANQRSLEAQVQAAQAQVDASQINLDYTMISAPIDGKIGRTAVTEGNVVGPSSGVLTTIVSQDPMYVTFPVPLRQGLELRERYGPQGGLEAVVIRLRLPNGRMYGKSGKLDFVDNTIAQNTDTITVRGEIANPILRAPSAAGVTVHELTDGEFVTVLLEGVQPIEVLAVPRSAVLSDQQGDYVLAVGAGDKAEQRRIKLGQSTPTIASVISGLAAGDKVIVEGLQRVRPGQAVSPGPASALIQSSMKAGTGDAPSQPDHGGSTDPRPGDKKP</sequence>
<dbReference type="InterPro" id="IPR058627">
    <property type="entry name" value="MdtA-like_C"/>
</dbReference>
<dbReference type="PANTHER" id="PTHR30158">
    <property type="entry name" value="ACRA/E-RELATED COMPONENT OF DRUG EFFLUX TRANSPORTER"/>
    <property type="match status" value="1"/>
</dbReference>
<comment type="subcellular location">
    <subcellularLocation>
        <location evidence="1">Cell envelope</location>
    </subcellularLocation>
</comment>
<feature type="coiled-coil region" evidence="3">
    <location>
        <begin position="101"/>
        <end position="166"/>
    </location>
</feature>
<proteinExistence type="inferred from homology"/>